<dbReference type="PANTHER" id="PTHR12011">
    <property type="entry name" value="ADHESION G-PROTEIN COUPLED RECEPTOR"/>
    <property type="match status" value="1"/>
</dbReference>
<dbReference type="PROSITE" id="PS50026">
    <property type="entry name" value="EGF_3"/>
    <property type="match status" value="2"/>
</dbReference>
<dbReference type="GO" id="GO:0004930">
    <property type="term" value="F:G protein-coupled receptor activity"/>
    <property type="evidence" value="ECO:0007669"/>
    <property type="project" value="InterPro"/>
</dbReference>
<dbReference type="Ensembl" id="ENSPMRT00000034878.1">
    <property type="protein sequence ID" value="ENSPMRP00000032879.1"/>
    <property type="gene ID" value="ENSPMRG00000021316.1"/>
</dbReference>
<reference evidence="19" key="3">
    <citation type="submission" date="2025-09" db="UniProtKB">
        <authorList>
            <consortium name="Ensembl"/>
        </authorList>
    </citation>
    <scope>IDENTIFICATION</scope>
</reference>
<proteinExistence type="predicted"/>
<evidence type="ECO:0000259" key="16">
    <source>
        <dbReference type="PROSITE" id="PS50026"/>
    </source>
</evidence>
<dbReference type="Gene3D" id="2.10.25.10">
    <property type="entry name" value="Laminin"/>
    <property type="match status" value="2"/>
</dbReference>
<keyword evidence="2" id="KW-1003">Cell membrane</keyword>
<dbReference type="CTD" id="976"/>
<evidence type="ECO:0000256" key="12">
    <source>
        <dbReference type="ARBA" id="ARBA00023180"/>
    </source>
</evidence>
<dbReference type="InterPro" id="IPR000203">
    <property type="entry name" value="GPS"/>
</dbReference>
<dbReference type="PROSITE" id="PS00010">
    <property type="entry name" value="ASX_HYDROXYL"/>
    <property type="match status" value="2"/>
</dbReference>
<dbReference type="RefSeq" id="XP_028573128.1">
    <property type="nucleotide sequence ID" value="XM_028717295.1"/>
</dbReference>
<organism evidence="19 20">
    <name type="scientific">Podarcis muralis</name>
    <name type="common">Wall lizard</name>
    <name type="synonym">Lacerta muralis</name>
    <dbReference type="NCBI Taxonomy" id="64176"/>
    <lineage>
        <taxon>Eukaryota</taxon>
        <taxon>Metazoa</taxon>
        <taxon>Chordata</taxon>
        <taxon>Craniata</taxon>
        <taxon>Vertebrata</taxon>
        <taxon>Euteleostomi</taxon>
        <taxon>Lepidosauria</taxon>
        <taxon>Squamata</taxon>
        <taxon>Bifurcata</taxon>
        <taxon>Unidentata</taxon>
        <taxon>Episquamata</taxon>
        <taxon>Laterata</taxon>
        <taxon>Lacertibaenia</taxon>
        <taxon>Lacertidae</taxon>
        <taxon>Podarcis</taxon>
    </lineage>
</organism>
<feature type="domain" description="EGF-like" evidence="16">
    <location>
        <begin position="194"/>
        <end position="230"/>
    </location>
</feature>
<dbReference type="OMA" id="DKKICRD"/>
<dbReference type="InterPro" id="IPR000832">
    <property type="entry name" value="GPCR_2_secretin-like"/>
</dbReference>
<feature type="transmembrane region" description="Helical" evidence="15">
    <location>
        <begin position="665"/>
        <end position="688"/>
    </location>
</feature>
<dbReference type="PROSITE" id="PS50221">
    <property type="entry name" value="GAIN_B"/>
    <property type="match status" value="1"/>
</dbReference>
<dbReference type="SMART" id="SM00179">
    <property type="entry name" value="EGF_CA"/>
    <property type="match status" value="3"/>
</dbReference>
<keyword evidence="10 15" id="KW-0472">Membrane</keyword>
<keyword evidence="4 15" id="KW-0812">Transmembrane</keyword>
<dbReference type="PRINTS" id="PR00249">
    <property type="entry name" value="GPCRSECRETIN"/>
</dbReference>
<sequence length="810" mass="89412">MLLAPLSAQPLRVWAGPGGGRCRPPPCSVSLLASFLAGPEPSLAAPGIPRPTRSSSRSMALSPRLRPLALGLFIILIQSRGAAQQEGAEDHPQKENVGGPYSSDEEEDDVDLCLEKKLECGFHANCKNNSCICVDGFEKVPEKGDDCEDIDECQKNTSICGPYGSCINTKGDYLCKCKPGFAKSIQDDKKICRDIDECKQNICHESAKCENVEGSFLCTCPSGYFQYMDVGPLGKNITKCKEFSCPEPSSDNCSDEQALLCDFKAKRKHLCDSLLEMRGATDAKKQLQSLLALLDDLVALMPSGNKEQGHRFVTEMMETVEVLLRVLAFALPKNTVSTGSSNGTELTMDIRTAGNRSQSPAWLLQDSIQMELNWEAASKEGEALGLAGLLSYHRLGPILADAHVEGKEWERVGKSPQCAQVPGKPNYEVLSTVASAFVGHNETTALRAPVFFNFSHRTAESRPDLQVICAFWKPVNGSGHWSQEGCTRLDTSTDTSTHCRCDHLTSFAVLMAFYDVEDWGLDIITKIGLVVSLICLFLSILTFLFCRAIRGIRTTIHLHLCLALFVGYVIFLMGAGNTGNQTTCAVVAGLLHFFFLSVFCWMLLEGMELYLMVVKVFNTHSLRHWHIFLVGYGIPAIVVGISAAVNSEGYGNLRNCWLKMDKGFLWSFLAPVALIIMLNAVVFVVTVWKLSQKFADINPDMSKLKKQRVLTITAIAQLCILGTTWVFGLFQFSNQTLVMSYIFTILNSLQGLFIFLLHCLLKKQVRDDYYRWFCKDKHGKPHSSDKYSNFSSTVGSNTLQAPSTLKESGI</sequence>
<evidence type="ECO:0000256" key="4">
    <source>
        <dbReference type="ARBA" id="ARBA00022692"/>
    </source>
</evidence>
<dbReference type="GO" id="GO:0005509">
    <property type="term" value="F:calcium ion binding"/>
    <property type="evidence" value="ECO:0007669"/>
    <property type="project" value="InterPro"/>
</dbReference>
<name>A0A670KB88_PODMU</name>
<dbReference type="PRINTS" id="PR01278">
    <property type="entry name" value="CD97PROTEIN"/>
</dbReference>
<evidence type="ECO:0000313" key="20">
    <source>
        <dbReference type="Proteomes" id="UP000472272"/>
    </source>
</evidence>
<dbReference type="SUPFAM" id="SSF81321">
    <property type="entry name" value="Family A G protein-coupled receptor-like"/>
    <property type="match status" value="1"/>
</dbReference>
<feature type="transmembrane region" description="Helical" evidence="15">
    <location>
        <begin position="738"/>
        <end position="761"/>
    </location>
</feature>
<dbReference type="InterPro" id="IPR001881">
    <property type="entry name" value="EGF-like_Ca-bd_dom"/>
</dbReference>
<feature type="transmembrane region" description="Helical" evidence="15">
    <location>
        <begin position="558"/>
        <end position="579"/>
    </location>
</feature>
<dbReference type="Proteomes" id="UP000472272">
    <property type="component" value="Chromosome 2"/>
</dbReference>
<evidence type="ECO:0000256" key="1">
    <source>
        <dbReference type="ARBA" id="ARBA00004651"/>
    </source>
</evidence>
<evidence type="ECO:0000259" key="18">
    <source>
        <dbReference type="PROSITE" id="PS50261"/>
    </source>
</evidence>
<dbReference type="InterPro" id="IPR017983">
    <property type="entry name" value="GPCR_2_secretin-like_CS"/>
</dbReference>
<dbReference type="GO" id="GO:0007166">
    <property type="term" value="P:cell surface receptor signaling pathway"/>
    <property type="evidence" value="ECO:0007669"/>
    <property type="project" value="InterPro"/>
</dbReference>
<evidence type="ECO:0000256" key="8">
    <source>
        <dbReference type="ARBA" id="ARBA00022889"/>
    </source>
</evidence>
<dbReference type="GO" id="GO:0007189">
    <property type="term" value="P:adenylate cyclase-activating G protein-coupled receptor signaling pathway"/>
    <property type="evidence" value="ECO:0007669"/>
    <property type="project" value="TreeGrafter"/>
</dbReference>
<accession>A0A670KB88</accession>
<keyword evidence="9 15" id="KW-1133">Transmembrane helix</keyword>
<reference evidence="19" key="2">
    <citation type="submission" date="2025-08" db="UniProtKB">
        <authorList>
            <consortium name="Ensembl"/>
        </authorList>
    </citation>
    <scope>IDENTIFICATION</scope>
</reference>
<keyword evidence="11" id="KW-1015">Disulfide bond</keyword>
<evidence type="ECO:0000256" key="15">
    <source>
        <dbReference type="SAM" id="Phobius"/>
    </source>
</evidence>
<dbReference type="GeneTree" id="ENSGT00940000160578"/>
<dbReference type="SMART" id="SM00303">
    <property type="entry name" value="GPS"/>
    <property type="match status" value="1"/>
</dbReference>
<evidence type="ECO:0000256" key="9">
    <source>
        <dbReference type="ARBA" id="ARBA00022989"/>
    </source>
</evidence>
<keyword evidence="7" id="KW-0106">Calcium</keyword>
<dbReference type="PROSITE" id="PS01187">
    <property type="entry name" value="EGF_CA"/>
    <property type="match status" value="1"/>
</dbReference>
<dbReference type="AlphaFoldDB" id="A0A670KB88"/>
<dbReference type="GO" id="GO:0005886">
    <property type="term" value="C:plasma membrane"/>
    <property type="evidence" value="ECO:0007669"/>
    <property type="project" value="UniProtKB-SubCell"/>
</dbReference>
<comment type="caution">
    <text evidence="13">Lacks conserved residue(s) required for the propagation of feature annotation.</text>
</comment>
<feature type="transmembrane region" description="Helical" evidence="15">
    <location>
        <begin position="585"/>
        <end position="604"/>
    </location>
</feature>
<dbReference type="InterPro" id="IPR003056">
    <property type="entry name" value="GPCR_2_ADGRE2_ADGRE5"/>
</dbReference>
<feature type="transmembrane region" description="Helical" evidence="15">
    <location>
        <begin position="625"/>
        <end position="645"/>
    </location>
</feature>
<keyword evidence="12" id="KW-0325">Glycoprotein</keyword>
<dbReference type="FunFam" id="2.10.25.10:FF:000038">
    <property type="entry name" value="Fibrillin 2"/>
    <property type="match status" value="2"/>
</dbReference>
<keyword evidence="8" id="KW-0130">Cell adhesion</keyword>
<feature type="domain" description="G-protein coupled receptors family 2 profile 2" evidence="18">
    <location>
        <begin position="521"/>
        <end position="762"/>
    </location>
</feature>
<dbReference type="InterPro" id="IPR000742">
    <property type="entry name" value="EGF"/>
</dbReference>
<dbReference type="InterPro" id="IPR049883">
    <property type="entry name" value="NOTCH1_EGF-like"/>
</dbReference>
<feature type="domain" description="EGF-like" evidence="16">
    <location>
        <begin position="149"/>
        <end position="187"/>
    </location>
</feature>
<dbReference type="InterPro" id="IPR018097">
    <property type="entry name" value="EGF_Ca-bd_CS"/>
</dbReference>
<feature type="region of interest" description="Disordered" evidence="14">
    <location>
        <begin position="84"/>
        <end position="104"/>
    </location>
</feature>
<dbReference type="PROSITE" id="PS50261">
    <property type="entry name" value="G_PROTEIN_RECEP_F2_4"/>
    <property type="match status" value="1"/>
</dbReference>
<evidence type="ECO:0000256" key="3">
    <source>
        <dbReference type="ARBA" id="ARBA00022536"/>
    </source>
</evidence>
<dbReference type="InterPro" id="IPR046338">
    <property type="entry name" value="GAIN_dom_sf"/>
</dbReference>
<evidence type="ECO:0000313" key="19">
    <source>
        <dbReference type="Ensembl" id="ENSPMRP00000032879.1"/>
    </source>
</evidence>
<dbReference type="Gene3D" id="2.60.220.50">
    <property type="match status" value="1"/>
</dbReference>
<feature type="transmembrane region" description="Helical" evidence="15">
    <location>
        <begin position="709"/>
        <end position="732"/>
    </location>
</feature>
<evidence type="ECO:0000259" key="17">
    <source>
        <dbReference type="PROSITE" id="PS50221"/>
    </source>
</evidence>
<reference evidence="19 20" key="1">
    <citation type="journal article" date="2019" name="Proc. Natl. Acad. Sci. U.S.A.">
        <title>Regulatory changes in pterin and carotenoid genes underlie balanced color polymorphisms in the wall lizard.</title>
        <authorList>
            <person name="Andrade P."/>
            <person name="Pinho C."/>
            <person name="Perez I de Lanuza G."/>
            <person name="Afonso S."/>
            <person name="Brejcha J."/>
            <person name="Rubin C.J."/>
            <person name="Wallerman O."/>
            <person name="Pereira P."/>
            <person name="Sabatino S.J."/>
            <person name="Bellati A."/>
            <person name="Pellitteri-Rosa D."/>
            <person name="Bosakova Z."/>
            <person name="Bunikis I."/>
            <person name="Carretero M.A."/>
            <person name="Feiner N."/>
            <person name="Marsik P."/>
            <person name="Pauperio F."/>
            <person name="Salvi D."/>
            <person name="Soler L."/>
            <person name="While G.M."/>
            <person name="Uller T."/>
            <person name="Font E."/>
            <person name="Andersson L."/>
            <person name="Carneiro M."/>
        </authorList>
    </citation>
    <scope>NUCLEOTIDE SEQUENCE</scope>
</reference>
<dbReference type="Pfam" id="PF00002">
    <property type="entry name" value="7tm_2"/>
    <property type="match status" value="1"/>
</dbReference>
<keyword evidence="5" id="KW-0732">Signal</keyword>
<dbReference type="Pfam" id="PF07645">
    <property type="entry name" value="EGF_CA"/>
    <property type="match status" value="2"/>
</dbReference>
<dbReference type="SUPFAM" id="SSF57196">
    <property type="entry name" value="EGF/Laminin"/>
    <property type="match status" value="2"/>
</dbReference>
<dbReference type="InterPro" id="IPR000152">
    <property type="entry name" value="EGF-type_Asp/Asn_hydroxyl_site"/>
</dbReference>
<evidence type="ECO:0000256" key="14">
    <source>
        <dbReference type="SAM" id="MobiDB-lite"/>
    </source>
</evidence>
<dbReference type="GeneID" id="114590798"/>
<dbReference type="SMART" id="SM00181">
    <property type="entry name" value="EGF"/>
    <property type="match status" value="3"/>
</dbReference>
<evidence type="ECO:0000256" key="13">
    <source>
        <dbReference type="PROSITE-ProRule" id="PRU00076"/>
    </source>
</evidence>
<dbReference type="InterPro" id="IPR017981">
    <property type="entry name" value="GPCR_2-like_7TM"/>
</dbReference>
<evidence type="ECO:0000256" key="7">
    <source>
        <dbReference type="ARBA" id="ARBA00022837"/>
    </source>
</evidence>
<evidence type="ECO:0000256" key="11">
    <source>
        <dbReference type="ARBA" id="ARBA00023157"/>
    </source>
</evidence>
<evidence type="ECO:0000256" key="5">
    <source>
        <dbReference type="ARBA" id="ARBA00022729"/>
    </source>
</evidence>
<protein>
    <submittedName>
        <fullName evidence="19">Adhesion G protein-coupled receptor E5</fullName>
    </submittedName>
</protein>
<feature type="transmembrane region" description="Helical" evidence="15">
    <location>
        <begin position="527"/>
        <end position="546"/>
    </location>
</feature>
<dbReference type="Gene3D" id="1.20.1070.10">
    <property type="entry name" value="Rhodopsin 7-helix transmembrane proteins"/>
    <property type="match status" value="1"/>
</dbReference>
<keyword evidence="3 13" id="KW-0245">EGF-like domain</keyword>
<comment type="subcellular location">
    <subcellularLocation>
        <location evidence="1">Cell membrane</location>
        <topology evidence="1">Multi-pass membrane protein</topology>
    </subcellularLocation>
</comment>
<dbReference type="CDD" id="cd15438">
    <property type="entry name" value="7tmB2_CD97"/>
    <property type="match status" value="1"/>
</dbReference>
<dbReference type="Pfam" id="PF01825">
    <property type="entry name" value="GPS"/>
    <property type="match status" value="1"/>
</dbReference>
<dbReference type="GO" id="GO:0007155">
    <property type="term" value="P:cell adhesion"/>
    <property type="evidence" value="ECO:0007669"/>
    <property type="project" value="UniProtKB-KW"/>
</dbReference>
<dbReference type="FunFam" id="1.20.1070.10:FF:000136">
    <property type="entry name" value="Adhesion G protein-coupled receptor E5"/>
    <property type="match status" value="1"/>
</dbReference>
<dbReference type="CDD" id="cd00054">
    <property type="entry name" value="EGF_CA"/>
    <property type="match status" value="2"/>
</dbReference>
<feature type="domain" description="GAIN-B" evidence="17">
    <location>
        <begin position="334"/>
        <end position="517"/>
    </location>
</feature>
<dbReference type="PROSITE" id="PS00650">
    <property type="entry name" value="G_PROTEIN_RECEP_F2_2"/>
    <property type="match status" value="1"/>
</dbReference>
<keyword evidence="6" id="KW-0677">Repeat</keyword>
<dbReference type="PANTHER" id="PTHR12011:SF348">
    <property type="entry name" value="ADHESION G PROTEIN-COUPLED RECEPTOR E5"/>
    <property type="match status" value="1"/>
</dbReference>
<evidence type="ECO:0000256" key="2">
    <source>
        <dbReference type="ARBA" id="ARBA00022475"/>
    </source>
</evidence>
<dbReference type="InterPro" id="IPR057244">
    <property type="entry name" value="GAIN_B"/>
</dbReference>
<keyword evidence="20" id="KW-1185">Reference proteome</keyword>
<evidence type="ECO:0000256" key="10">
    <source>
        <dbReference type="ARBA" id="ARBA00023136"/>
    </source>
</evidence>
<gene>
    <name evidence="19" type="primary">ADGRE5</name>
</gene>
<evidence type="ECO:0000256" key="6">
    <source>
        <dbReference type="ARBA" id="ARBA00022737"/>
    </source>
</evidence>